<gene>
    <name evidence="11" type="ORF">LKD36_00285</name>
</gene>
<dbReference type="Pfam" id="PF00005">
    <property type="entry name" value="ABC_tran"/>
    <property type="match status" value="2"/>
</dbReference>
<evidence type="ECO:0000313" key="11">
    <source>
        <dbReference type="EMBL" id="MCC2124611.1"/>
    </source>
</evidence>
<sequence>MSEEVFLKLEGVKKSFGGVHALKGVDLEIRKGEIHCLAGENGCGKSTLIKAISGVHHPDEGSIWIDGEKVENMKPMDAINRGIQVIYQDFAVFPNLTVAENIALNGELKNKSKFVNWKQIHEVAAKAMEQVGADIDPDIKLERLSVANKQMVAICRAIINDAKLLILDEPTTALTAREVDKLWDIVRALKEKGIAIMIVNHKLDEIYRIADRLTILRNGTYISSGDISEYDQARFTKDMTGRDIVETKYTPEESGEEVLRVEHLSRKGAFEDVSFTLHKGDVLGITGLLGSGRGEIGEALFGIAPAESGKIFLNGKEIEIKSVKDAMTNEIGYVPEDRLTQGLFMEKSIQDNVIAASIRKYMKGGKLDEKEMEDTTNHWIKEIEIKAPSPKPAVRTLSGGNAQKVVIAKWLNTNPKLFILDGPTVGVDIGAKAEIHEILHGLAKKGVGIIIISDDLPELVQNCNKIVVMRDGKLSGSMDNSIDERTLGNILVGATKGGAKE</sequence>
<dbReference type="CDD" id="cd03216">
    <property type="entry name" value="ABC_Carb_Monos_I"/>
    <property type="match status" value="1"/>
</dbReference>
<dbReference type="PANTHER" id="PTHR43790">
    <property type="entry name" value="CARBOHYDRATE TRANSPORT ATP-BINDING PROTEIN MG119-RELATED"/>
    <property type="match status" value="1"/>
</dbReference>
<keyword evidence="5" id="KW-0677">Repeat</keyword>
<organism evidence="11 12">
    <name type="scientific">Hominiventricola filiformis</name>
    <dbReference type="NCBI Taxonomy" id="2885352"/>
    <lineage>
        <taxon>Bacteria</taxon>
        <taxon>Bacillati</taxon>
        <taxon>Bacillota</taxon>
        <taxon>Clostridia</taxon>
        <taxon>Lachnospirales</taxon>
        <taxon>Lachnospiraceae</taxon>
        <taxon>Hominiventricola</taxon>
    </lineage>
</organism>
<dbReference type="GO" id="GO:0005886">
    <property type="term" value="C:plasma membrane"/>
    <property type="evidence" value="ECO:0007669"/>
    <property type="project" value="UniProtKB-SubCell"/>
</dbReference>
<evidence type="ECO:0000256" key="5">
    <source>
        <dbReference type="ARBA" id="ARBA00022737"/>
    </source>
</evidence>
<dbReference type="Gene3D" id="3.40.50.300">
    <property type="entry name" value="P-loop containing nucleotide triphosphate hydrolases"/>
    <property type="match status" value="2"/>
</dbReference>
<dbReference type="InterPro" id="IPR027417">
    <property type="entry name" value="P-loop_NTPase"/>
</dbReference>
<keyword evidence="3" id="KW-1003">Cell membrane</keyword>
<dbReference type="InterPro" id="IPR050107">
    <property type="entry name" value="ABC_carbohydrate_import_ATPase"/>
</dbReference>
<comment type="subcellular location">
    <subcellularLocation>
        <location evidence="1">Cell membrane</location>
        <topology evidence="1">Peripheral membrane protein</topology>
    </subcellularLocation>
</comment>
<dbReference type="InterPro" id="IPR003439">
    <property type="entry name" value="ABC_transporter-like_ATP-bd"/>
</dbReference>
<dbReference type="AlphaFoldDB" id="A0AAE3DAI9"/>
<name>A0AAE3DAI9_9FIRM</name>
<comment type="caution">
    <text evidence="11">The sequence shown here is derived from an EMBL/GenBank/DDBJ whole genome shotgun (WGS) entry which is preliminary data.</text>
</comment>
<evidence type="ECO:0000256" key="7">
    <source>
        <dbReference type="ARBA" id="ARBA00022840"/>
    </source>
</evidence>
<evidence type="ECO:0000256" key="6">
    <source>
        <dbReference type="ARBA" id="ARBA00022741"/>
    </source>
</evidence>
<keyword evidence="4" id="KW-0762">Sugar transport</keyword>
<dbReference type="InterPro" id="IPR017871">
    <property type="entry name" value="ABC_transporter-like_CS"/>
</dbReference>
<dbReference type="PROSITE" id="PS00211">
    <property type="entry name" value="ABC_TRANSPORTER_1"/>
    <property type="match status" value="1"/>
</dbReference>
<protein>
    <submittedName>
        <fullName evidence="11">Sugar ABC transporter ATP-binding protein</fullName>
    </submittedName>
</protein>
<keyword evidence="2" id="KW-0813">Transport</keyword>
<dbReference type="PANTHER" id="PTHR43790:SF1">
    <property type="entry name" value="XYLOSE IMPORT ATP-BINDING PROTEIN XYLG"/>
    <property type="match status" value="1"/>
</dbReference>
<dbReference type="GO" id="GO:0016887">
    <property type="term" value="F:ATP hydrolysis activity"/>
    <property type="evidence" value="ECO:0007669"/>
    <property type="project" value="InterPro"/>
</dbReference>
<evidence type="ECO:0000256" key="2">
    <source>
        <dbReference type="ARBA" id="ARBA00022448"/>
    </source>
</evidence>
<keyword evidence="8" id="KW-1278">Translocase</keyword>
<keyword evidence="12" id="KW-1185">Reference proteome</keyword>
<evidence type="ECO:0000256" key="9">
    <source>
        <dbReference type="ARBA" id="ARBA00023136"/>
    </source>
</evidence>
<evidence type="ECO:0000256" key="3">
    <source>
        <dbReference type="ARBA" id="ARBA00022475"/>
    </source>
</evidence>
<dbReference type="RefSeq" id="WP_118769147.1">
    <property type="nucleotide sequence ID" value="NZ_JAJEPS010000001.1"/>
</dbReference>
<evidence type="ECO:0000256" key="4">
    <source>
        <dbReference type="ARBA" id="ARBA00022597"/>
    </source>
</evidence>
<keyword evidence="6" id="KW-0547">Nucleotide-binding</keyword>
<dbReference type="SMART" id="SM00382">
    <property type="entry name" value="AAA"/>
    <property type="match status" value="2"/>
</dbReference>
<evidence type="ECO:0000256" key="1">
    <source>
        <dbReference type="ARBA" id="ARBA00004202"/>
    </source>
</evidence>
<dbReference type="SUPFAM" id="SSF52540">
    <property type="entry name" value="P-loop containing nucleoside triphosphate hydrolases"/>
    <property type="match status" value="2"/>
</dbReference>
<keyword evidence="9" id="KW-0472">Membrane</keyword>
<dbReference type="InterPro" id="IPR003593">
    <property type="entry name" value="AAA+_ATPase"/>
</dbReference>
<dbReference type="Proteomes" id="UP001198220">
    <property type="component" value="Unassembled WGS sequence"/>
</dbReference>
<evidence type="ECO:0000259" key="10">
    <source>
        <dbReference type="PROSITE" id="PS50893"/>
    </source>
</evidence>
<evidence type="ECO:0000313" key="12">
    <source>
        <dbReference type="Proteomes" id="UP001198220"/>
    </source>
</evidence>
<dbReference type="CDD" id="cd03215">
    <property type="entry name" value="ABC_Carb_Monos_II"/>
    <property type="match status" value="1"/>
</dbReference>
<dbReference type="FunFam" id="3.40.50.300:FF:000127">
    <property type="entry name" value="Ribose import ATP-binding protein RbsA"/>
    <property type="match status" value="1"/>
</dbReference>
<dbReference type="EMBL" id="JAJEPS010000001">
    <property type="protein sequence ID" value="MCC2124611.1"/>
    <property type="molecule type" value="Genomic_DNA"/>
</dbReference>
<dbReference type="GO" id="GO:0005524">
    <property type="term" value="F:ATP binding"/>
    <property type="evidence" value="ECO:0007669"/>
    <property type="project" value="UniProtKB-KW"/>
</dbReference>
<accession>A0AAE3DAI9</accession>
<feature type="domain" description="ABC transporter" evidence="10">
    <location>
        <begin position="253"/>
        <end position="496"/>
    </location>
</feature>
<proteinExistence type="predicted"/>
<evidence type="ECO:0000256" key="8">
    <source>
        <dbReference type="ARBA" id="ARBA00022967"/>
    </source>
</evidence>
<dbReference type="PROSITE" id="PS50893">
    <property type="entry name" value="ABC_TRANSPORTER_2"/>
    <property type="match status" value="2"/>
</dbReference>
<reference evidence="11 12" key="1">
    <citation type="submission" date="2021-10" db="EMBL/GenBank/DDBJ databases">
        <title>Anaerobic single-cell dispensing facilitates the cultivation of human gut bacteria.</title>
        <authorList>
            <person name="Afrizal A."/>
        </authorList>
    </citation>
    <scope>NUCLEOTIDE SEQUENCE [LARGE SCALE GENOMIC DNA]</scope>
    <source>
        <strain evidence="11 12">CLA-AA-H276</strain>
    </source>
</reference>
<keyword evidence="7 11" id="KW-0067">ATP-binding</keyword>
<feature type="domain" description="ABC transporter" evidence="10">
    <location>
        <begin position="7"/>
        <end position="243"/>
    </location>
</feature>